<proteinExistence type="predicted"/>
<keyword evidence="12" id="KW-1185">Reference proteome</keyword>
<name>A0ABP6SPM6_9ACTN</name>
<dbReference type="Proteomes" id="UP001501676">
    <property type="component" value="Unassembled WGS sequence"/>
</dbReference>
<dbReference type="Pfam" id="PF02518">
    <property type="entry name" value="HATPase_c"/>
    <property type="match status" value="1"/>
</dbReference>
<dbReference type="CDD" id="cd16917">
    <property type="entry name" value="HATPase_UhpB-NarQ-NarX-like"/>
    <property type="match status" value="1"/>
</dbReference>
<dbReference type="Gene3D" id="3.30.565.10">
    <property type="entry name" value="Histidine kinase-like ATPase, C-terminal domain"/>
    <property type="match status" value="1"/>
</dbReference>
<evidence type="ECO:0000256" key="3">
    <source>
        <dbReference type="ARBA" id="ARBA00022553"/>
    </source>
</evidence>
<feature type="domain" description="Histidine kinase/HSP90-like ATPase" evidence="10">
    <location>
        <begin position="276"/>
        <end position="369"/>
    </location>
</feature>
<feature type="transmembrane region" description="Helical" evidence="9">
    <location>
        <begin position="116"/>
        <end position="137"/>
    </location>
</feature>
<keyword evidence="4" id="KW-0808">Transferase</keyword>
<feature type="transmembrane region" description="Helical" evidence="9">
    <location>
        <begin position="93"/>
        <end position="110"/>
    </location>
</feature>
<feature type="transmembrane region" description="Helical" evidence="9">
    <location>
        <begin position="54"/>
        <end position="81"/>
    </location>
</feature>
<keyword evidence="9" id="KW-1133">Transmembrane helix</keyword>
<evidence type="ECO:0000256" key="2">
    <source>
        <dbReference type="ARBA" id="ARBA00012438"/>
    </source>
</evidence>
<keyword evidence="8" id="KW-0902">Two-component regulatory system</keyword>
<feature type="transmembrane region" description="Helical" evidence="9">
    <location>
        <begin position="28"/>
        <end position="48"/>
    </location>
</feature>
<keyword evidence="9" id="KW-0472">Membrane</keyword>
<evidence type="ECO:0000313" key="11">
    <source>
        <dbReference type="EMBL" id="GAA3381787.1"/>
    </source>
</evidence>
<keyword evidence="5" id="KW-0547">Nucleotide-binding</keyword>
<evidence type="ECO:0000256" key="5">
    <source>
        <dbReference type="ARBA" id="ARBA00022741"/>
    </source>
</evidence>
<dbReference type="PANTHER" id="PTHR24421:SF10">
    <property type="entry name" value="NITRATE_NITRITE SENSOR PROTEIN NARQ"/>
    <property type="match status" value="1"/>
</dbReference>
<keyword evidence="6" id="KW-0418">Kinase</keyword>
<sequence length="372" mass="38076">MGAAALTAALGAAAVTEVVVRASDRPPLALAVLVALAGVAPVALVRLWPATAAALSAVAVLSGLLIVSPVTVAGIAALVVLYGAAGRTRPLRIAAPLVLPFVAYAALAAWDDRPGGLALALALLGVTTLATAVGATLRLREARRRHRAAEQSAAASLMEYAARGERARIARELHDVVAHHITMIALQAEAARLATPGLPPDGARRLTAIGDTARTALTEMRRLLGVLREDVDAESTLEPQPGLHQLNALLDEVRDAASGSGVRLIVSGAVEPLDPGIELAAYRIVQEALTNTRRHAAGAAVDVELRYNGEELVVRIHDNGPGPQPEADSGHGHGLAGMRERAAVVGGRVVAGAAPGAGFLVEAVLPTKGATR</sequence>
<evidence type="ECO:0000313" key="12">
    <source>
        <dbReference type="Proteomes" id="UP001501676"/>
    </source>
</evidence>
<reference evidence="12" key="1">
    <citation type="journal article" date="2019" name="Int. J. Syst. Evol. Microbiol.">
        <title>The Global Catalogue of Microorganisms (GCM) 10K type strain sequencing project: providing services to taxonomists for standard genome sequencing and annotation.</title>
        <authorList>
            <consortium name="The Broad Institute Genomics Platform"/>
            <consortium name="The Broad Institute Genome Sequencing Center for Infectious Disease"/>
            <person name="Wu L."/>
            <person name="Ma J."/>
        </authorList>
    </citation>
    <scope>NUCLEOTIDE SEQUENCE [LARGE SCALE GENOMIC DNA]</scope>
    <source>
        <strain evidence="12">JCM 9458</strain>
    </source>
</reference>
<gene>
    <name evidence="11" type="ORF">GCM10020369_01080</name>
</gene>
<keyword evidence="9" id="KW-0812">Transmembrane</keyword>
<dbReference type="SUPFAM" id="SSF55874">
    <property type="entry name" value="ATPase domain of HSP90 chaperone/DNA topoisomerase II/histidine kinase"/>
    <property type="match status" value="1"/>
</dbReference>
<evidence type="ECO:0000259" key="10">
    <source>
        <dbReference type="SMART" id="SM00387"/>
    </source>
</evidence>
<evidence type="ECO:0000256" key="6">
    <source>
        <dbReference type="ARBA" id="ARBA00022777"/>
    </source>
</evidence>
<dbReference type="Pfam" id="PF07730">
    <property type="entry name" value="HisKA_3"/>
    <property type="match status" value="1"/>
</dbReference>
<dbReference type="InterPro" id="IPR050482">
    <property type="entry name" value="Sensor_HK_TwoCompSys"/>
</dbReference>
<dbReference type="EMBL" id="BAAAYN010000001">
    <property type="protein sequence ID" value="GAA3381787.1"/>
    <property type="molecule type" value="Genomic_DNA"/>
</dbReference>
<dbReference type="Gene3D" id="1.20.5.1930">
    <property type="match status" value="1"/>
</dbReference>
<evidence type="ECO:0000256" key="9">
    <source>
        <dbReference type="SAM" id="Phobius"/>
    </source>
</evidence>
<comment type="catalytic activity">
    <reaction evidence="1">
        <text>ATP + protein L-histidine = ADP + protein N-phospho-L-histidine.</text>
        <dbReference type="EC" id="2.7.13.3"/>
    </reaction>
</comment>
<dbReference type="InterPro" id="IPR036890">
    <property type="entry name" value="HATPase_C_sf"/>
</dbReference>
<evidence type="ECO:0000256" key="4">
    <source>
        <dbReference type="ARBA" id="ARBA00022679"/>
    </source>
</evidence>
<dbReference type="EC" id="2.7.13.3" evidence="2"/>
<keyword evidence="3" id="KW-0597">Phosphoprotein</keyword>
<dbReference type="InterPro" id="IPR003594">
    <property type="entry name" value="HATPase_dom"/>
</dbReference>
<organism evidence="11 12">
    <name type="scientific">Cryptosporangium minutisporangium</name>
    <dbReference type="NCBI Taxonomy" id="113569"/>
    <lineage>
        <taxon>Bacteria</taxon>
        <taxon>Bacillati</taxon>
        <taxon>Actinomycetota</taxon>
        <taxon>Actinomycetes</taxon>
        <taxon>Cryptosporangiales</taxon>
        <taxon>Cryptosporangiaceae</taxon>
        <taxon>Cryptosporangium</taxon>
    </lineage>
</organism>
<dbReference type="InterPro" id="IPR011712">
    <property type="entry name" value="Sig_transdc_His_kin_sub3_dim/P"/>
</dbReference>
<evidence type="ECO:0000256" key="1">
    <source>
        <dbReference type="ARBA" id="ARBA00000085"/>
    </source>
</evidence>
<dbReference type="SMART" id="SM00387">
    <property type="entry name" value="HATPase_c"/>
    <property type="match status" value="1"/>
</dbReference>
<accession>A0ABP6SPM6</accession>
<keyword evidence="7" id="KW-0067">ATP-binding</keyword>
<evidence type="ECO:0000256" key="7">
    <source>
        <dbReference type="ARBA" id="ARBA00022840"/>
    </source>
</evidence>
<protein>
    <recommendedName>
        <fullName evidence="2">histidine kinase</fullName>
        <ecNumber evidence="2">2.7.13.3</ecNumber>
    </recommendedName>
</protein>
<comment type="caution">
    <text evidence="11">The sequence shown here is derived from an EMBL/GenBank/DDBJ whole genome shotgun (WGS) entry which is preliminary data.</text>
</comment>
<dbReference type="PANTHER" id="PTHR24421">
    <property type="entry name" value="NITRATE/NITRITE SENSOR PROTEIN NARX-RELATED"/>
    <property type="match status" value="1"/>
</dbReference>
<evidence type="ECO:0000256" key="8">
    <source>
        <dbReference type="ARBA" id="ARBA00023012"/>
    </source>
</evidence>